<protein>
    <recommendedName>
        <fullName evidence="1">Nuclease SbcCD subunit C</fullName>
    </recommendedName>
</protein>
<keyword evidence="1" id="KW-0540">Nuclease</keyword>
<dbReference type="GO" id="GO:0004519">
    <property type="term" value="F:endonuclease activity"/>
    <property type="evidence" value="ECO:0007669"/>
    <property type="project" value="UniProtKB-KW"/>
</dbReference>
<organism evidence="3 4">
    <name type="scientific">Escherichia coli</name>
    <dbReference type="NCBI Taxonomy" id="562"/>
    <lineage>
        <taxon>Bacteria</taxon>
        <taxon>Pseudomonadati</taxon>
        <taxon>Pseudomonadota</taxon>
        <taxon>Gammaproteobacteria</taxon>
        <taxon>Enterobacterales</taxon>
        <taxon>Enterobacteriaceae</taxon>
        <taxon>Escherichia</taxon>
    </lineage>
</organism>
<feature type="non-terminal residue" evidence="3">
    <location>
        <position position="1"/>
    </location>
</feature>
<dbReference type="AlphaFoldDB" id="A0A8T5ZJN7"/>
<comment type="subunit">
    <text evidence="1">Heterodimer of SbcC and SbcD.</text>
</comment>
<comment type="similarity">
    <text evidence="1">Belongs to the SMC family. SbcC subfamily.</text>
</comment>
<evidence type="ECO:0000256" key="1">
    <source>
        <dbReference type="RuleBase" id="RU363070"/>
    </source>
</evidence>
<feature type="coiled-coil region" evidence="1">
    <location>
        <begin position="154"/>
        <end position="181"/>
    </location>
</feature>
<dbReference type="InterPro" id="IPR004592">
    <property type="entry name" value="SbcC_gammaproteobac_type"/>
</dbReference>
<comment type="function">
    <text evidence="1">SbcCD cleaves DNA hairpin structures. These structures can inhibit DNA replication and are intermediates in certain DNA recombination reactions. The complex acts as a 3'-&gt;5' double strand exonuclease that can open hairpins. It also has a 5' single-strand endonuclease activity.</text>
</comment>
<keyword evidence="1" id="KW-0378">Hydrolase</keyword>
<evidence type="ECO:0000256" key="2">
    <source>
        <dbReference type="SAM" id="MobiDB-lite"/>
    </source>
</evidence>
<dbReference type="NCBIfam" id="TIGR00618">
    <property type="entry name" value="sbcc"/>
    <property type="match status" value="1"/>
</dbReference>
<dbReference type="GO" id="GO:0006310">
    <property type="term" value="P:DNA recombination"/>
    <property type="evidence" value="ECO:0007669"/>
    <property type="project" value="UniProtKB-KW"/>
</dbReference>
<dbReference type="PANTHER" id="PTHR32114:SF2">
    <property type="entry name" value="ABC TRANSPORTER ABCH.3"/>
    <property type="match status" value="1"/>
</dbReference>
<name>A0A8T5ZJN7_ECOLX</name>
<proteinExistence type="inferred from homology"/>
<keyword evidence="1" id="KW-0233">DNA recombination</keyword>
<dbReference type="PANTHER" id="PTHR32114">
    <property type="entry name" value="ABC TRANSPORTER ABCH.3"/>
    <property type="match status" value="1"/>
</dbReference>
<keyword evidence="1 3" id="KW-0269">Exonuclease</keyword>
<accession>A0A8T5ZJN7</accession>
<reference evidence="3 4" key="1">
    <citation type="submission" date="2019-12" db="EMBL/GenBank/DDBJ databases">
        <title>Enteriobacteria Tanzani isolates_8377-8380.</title>
        <authorList>
            <person name="Subbiah M."/>
            <person name="Call D."/>
        </authorList>
    </citation>
    <scope>NUCLEOTIDE SEQUENCE [LARGE SCALE GENOMIC DNA]</scope>
    <source>
        <strain evidence="3 4">8379wE2</strain>
    </source>
</reference>
<feature type="coiled-coil region" evidence="1">
    <location>
        <begin position="308"/>
        <end position="342"/>
    </location>
</feature>
<feature type="coiled-coil region" evidence="1">
    <location>
        <begin position="75"/>
        <end position="116"/>
    </location>
</feature>
<dbReference type="GO" id="GO:0006260">
    <property type="term" value="P:DNA replication"/>
    <property type="evidence" value="ECO:0007669"/>
    <property type="project" value="UniProtKB-KW"/>
</dbReference>
<keyword evidence="1" id="KW-0255">Endonuclease</keyword>
<sequence length="432" mass="49708">EMRQRYKEKTQQLADVKTICEQEARIKTLEAQRAQLQAGQPCPLCGSTSHPAVEAYQALEPGVNQARLLTLEKEVKKLGEEGAALRGQLDALTKQLQRDENEAQSLRQDEQALTQQWQAVTASLNITLQPQDDIQPWLDAQDEHERQLRLLSQRHELQGQIAAHNQQIIQYQQQIEQRQQQLLTALTGYALTLPQEDEEESWLATRQQEAQSWQHRQNELTALQNRIHQLTPILETLPQSDELPHCEETVVLENWRQVHEQCLALHSQQQTLQQQDVLAAQSLQKAQAQFDTALQASVFDDQQAFLAALMDEQTLTQLEQLKQNLENQRRQAQTLVTQTAETLAQHQQHRPDGLALTVTVEQIQQELAQTHQKLRENTTSQGEIRQQLKQNADNRQQQQTLMQQIAQMTQQVEDWGYLNSLIGSKEGDKFRK</sequence>
<dbReference type="EMBL" id="WTQT01001209">
    <property type="protein sequence ID" value="MWR41755.1"/>
    <property type="molecule type" value="Genomic_DNA"/>
</dbReference>
<evidence type="ECO:0000313" key="3">
    <source>
        <dbReference type="EMBL" id="MWR41755.1"/>
    </source>
</evidence>
<keyword evidence="1" id="KW-0235">DNA replication</keyword>
<feature type="non-terminal residue" evidence="3">
    <location>
        <position position="432"/>
    </location>
</feature>
<dbReference type="Proteomes" id="UP000460875">
    <property type="component" value="Unassembled WGS sequence"/>
</dbReference>
<evidence type="ECO:0000313" key="4">
    <source>
        <dbReference type="Proteomes" id="UP000460875"/>
    </source>
</evidence>
<dbReference type="GO" id="GO:0004527">
    <property type="term" value="F:exonuclease activity"/>
    <property type="evidence" value="ECO:0007669"/>
    <property type="project" value="UniProtKB-KW"/>
</dbReference>
<comment type="caution">
    <text evidence="3">The sequence shown here is derived from an EMBL/GenBank/DDBJ whole genome shotgun (WGS) entry which is preliminary data.</text>
</comment>
<keyword evidence="1" id="KW-0175">Coiled coil</keyword>
<feature type="region of interest" description="Disordered" evidence="2">
    <location>
        <begin position="373"/>
        <end position="395"/>
    </location>
</feature>
<gene>
    <name evidence="1 3" type="primary">sbcC</name>
    <name evidence="3" type="ORF">GP975_27725</name>
</gene>